<proteinExistence type="predicted"/>
<dbReference type="Pfam" id="PF10328">
    <property type="entry name" value="7TM_GPCR_Srx"/>
    <property type="match status" value="1"/>
</dbReference>
<gene>
    <name evidence="3" type="ORF">KIN20_024643</name>
</gene>
<name>A0AAD5N8D7_PARTN</name>
<dbReference type="AlphaFoldDB" id="A0AAD5N8D7"/>
<comment type="caution">
    <text evidence="3">The sequence shown here is derived from an EMBL/GenBank/DDBJ whole genome shotgun (WGS) entry which is preliminary data.</text>
</comment>
<keyword evidence="1" id="KW-0812">Transmembrane</keyword>
<sequence>MVVMLVEASVEPSPTPDSAGTEHCFFFYDTVKWTWSLSDKCHHFISILIDFYASLACVVLIIVLDCITLIYLKVKSKTVFQNTSLILQIIIYFYILPASWK</sequence>
<evidence type="ECO:0000313" key="3">
    <source>
        <dbReference type="EMBL" id="KAJ1364522.1"/>
    </source>
</evidence>
<feature type="transmembrane region" description="Helical" evidence="1">
    <location>
        <begin position="79"/>
        <end position="100"/>
    </location>
</feature>
<organism evidence="3 4">
    <name type="scientific">Parelaphostrongylus tenuis</name>
    <name type="common">Meningeal worm</name>
    <dbReference type="NCBI Taxonomy" id="148309"/>
    <lineage>
        <taxon>Eukaryota</taxon>
        <taxon>Metazoa</taxon>
        <taxon>Ecdysozoa</taxon>
        <taxon>Nematoda</taxon>
        <taxon>Chromadorea</taxon>
        <taxon>Rhabditida</taxon>
        <taxon>Rhabditina</taxon>
        <taxon>Rhabditomorpha</taxon>
        <taxon>Strongyloidea</taxon>
        <taxon>Metastrongylidae</taxon>
        <taxon>Parelaphostrongylus</taxon>
    </lineage>
</organism>
<keyword evidence="4" id="KW-1185">Reference proteome</keyword>
<dbReference type="EMBL" id="JAHQIW010004999">
    <property type="protein sequence ID" value="KAJ1364522.1"/>
    <property type="molecule type" value="Genomic_DNA"/>
</dbReference>
<keyword evidence="1" id="KW-0472">Membrane</keyword>
<accession>A0AAD5N8D7</accession>
<evidence type="ECO:0000256" key="1">
    <source>
        <dbReference type="SAM" id="Phobius"/>
    </source>
</evidence>
<evidence type="ECO:0000313" key="4">
    <source>
        <dbReference type="Proteomes" id="UP001196413"/>
    </source>
</evidence>
<keyword evidence="1" id="KW-1133">Transmembrane helix</keyword>
<dbReference type="InterPro" id="IPR019430">
    <property type="entry name" value="7TM_GPCR_serpentine_rcpt_Srx"/>
</dbReference>
<feature type="transmembrane region" description="Helical" evidence="1">
    <location>
        <begin position="44"/>
        <end position="72"/>
    </location>
</feature>
<feature type="domain" description="7TM GPCR serpentine receptor class x (Srx)" evidence="2">
    <location>
        <begin position="22"/>
        <end position="79"/>
    </location>
</feature>
<evidence type="ECO:0000259" key="2">
    <source>
        <dbReference type="Pfam" id="PF10328"/>
    </source>
</evidence>
<protein>
    <recommendedName>
        <fullName evidence="2">7TM GPCR serpentine receptor class x (Srx) domain-containing protein</fullName>
    </recommendedName>
</protein>
<dbReference type="Proteomes" id="UP001196413">
    <property type="component" value="Unassembled WGS sequence"/>
</dbReference>
<reference evidence="3" key="1">
    <citation type="submission" date="2021-06" db="EMBL/GenBank/DDBJ databases">
        <title>Parelaphostrongylus tenuis whole genome reference sequence.</title>
        <authorList>
            <person name="Garwood T.J."/>
            <person name="Larsen P.A."/>
            <person name="Fountain-Jones N.M."/>
            <person name="Garbe J.R."/>
            <person name="Macchietto M.G."/>
            <person name="Kania S.A."/>
            <person name="Gerhold R.W."/>
            <person name="Richards J.E."/>
            <person name="Wolf T.M."/>
        </authorList>
    </citation>
    <scope>NUCLEOTIDE SEQUENCE</scope>
    <source>
        <strain evidence="3">MNPRO001-30</strain>
        <tissue evidence="3">Meninges</tissue>
    </source>
</reference>